<evidence type="ECO:0000259" key="1">
    <source>
        <dbReference type="Pfam" id="PF02655"/>
    </source>
</evidence>
<name>A0A2K8UK22_9GAMM</name>
<dbReference type="EMBL" id="CP020372">
    <property type="protein sequence ID" value="AUB85501.1"/>
    <property type="molecule type" value="Genomic_DNA"/>
</dbReference>
<dbReference type="InterPro" id="IPR016677">
    <property type="entry name" value="UCP016817_carboligase"/>
</dbReference>
<proteinExistence type="predicted"/>
<dbReference type="InterPro" id="IPR003806">
    <property type="entry name" value="ATP-grasp_PylC-type"/>
</dbReference>
<feature type="domain" description="ATP-grasp fold PylC-type" evidence="1">
    <location>
        <begin position="127"/>
        <end position="274"/>
    </location>
</feature>
<reference evidence="2 3" key="1">
    <citation type="submission" date="2017-03" db="EMBL/GenBank/DDBJ databases">
        <title>Complete genome sequence of Candidatus 'Thiodictyon syntrophicum' sp. nov. strain Cad16T, a photolithoautotroph purple sulfur bacterium isolated from an alpine meromictic lake.</title>
        <authorList>
            <person name="Luedin S.M."/>
            <person name="Pothier J.F."/>
            <person name="Danza F."/>
            <person name="Storelli N."/>
            <person name="Wittwer M."/>
            <person name="Tonolla M."/>
        </authorList>
    </citation>
    <scope>NUCLEOTIDE SEQUENCE [LARGE SCALE GENOMIC DNA]</scope>
    <source>
        <strain evidence="2 3">Cad16T</strain>
        <plasmid evidence="3">Plasmid pts485</plasmid>
    </source>
</reference>
<dbReference type="GO" id="GO:0046872">
    <property type="term" value="F:metal ion binding"/>
    <property type="evidence" value="ECO:0007669"/>
    <property type="project" value="InterPro"/>
</dbReference>
<dbReference type="PIRSF" id="PIRSF016817">
    <property type="entry name" value="UCP016817_carboligase"/>
    <property type="match status" value="1"/>
</dbReference>
<dbReference type="KEGG" id="tsy:THSYN_31785"/>
<keyword evidence="2" id="KW-0614">Plasmid</keyword>
<dbReference type="OrthoDB" id="5572734at2"/>
<evidence type="ECO:0000313" key="2">
    <source>
        <dbReference type="EMBL" id="AUB85501.1"/>
    </source>
</evidence>
<gene>
    <name evidence="2" type="ORF">THSYN_31785</name>
</gene>
<dbReference type="AlphaFoldDB" id="A0A2K8UK22"/>
<accession>A0A2K8UK22</accession>
<sequence>MSSEPADLLLVAASARAIAESAVRGGFRVRVLDGFCDLDTQALGPCTRVPLVDLGAGWGLEPQRLGAALQEVAAAGADLGLVYGSGLESAPEVLTNLPAGLRLLGNDPAVLSLLRDPQRFCALLDGLTIAHPQTRLDPPPADDPGRWLVKACGGCGGLGVGPWRAGDPRPAAPHLFQRFQEGDLRSILFIADGRGLEVIGCNRLLVADADPQRPFLYGGAIGQAALGDPARATVTHWCQSLVGALGLRGLNNLDFILHQGQPYLLDINPRPSATMSLYEGQCEGGWIRRHARACLGDLSGEPPRRAAQVAGQRVVYATADLTILNDGRWPDWSRDRPPAGTRIARGAPLCTVLAQGPDSDRVESMLAARAEEVRAYLST</sequence>
<dbReference type="GO" id="GO:0005524">
    <property type="term" value="F:ATP binding"/>
    <property type="evidence" value="ECO:0007669"/>
    <property type="project" value="InterPro"/>
</dbReference>
<dbReference type="Gene3D" id="3.30.470.20">
    <property type="entry name" value="ATP-grasp fold, B domain"/>
    <property type="match status" value="1"/>
</dbReference>
<geneLocation type="plasmid" evidence="3">
    <name>pts485</name>
</geneLocation>
<keyword evidence="3" id="KW-1185">Reference proteome</keyword>
<dbReference type="SUPFAM" id="SSF56059">
    <property type="entry name" value="Glutathione synthetase ATP-binding domain-like"/>
    <property type="match status" value="1"/>
</dbReference>
<dbReference type="Proteomes" id="UP000232638">
    <property type="component" value="Plasmid pTs485"/>
</dbReference>
<organism evidence="2 3">
    <name type="scientific">Candidatus Thiodictyon syntrophicum</name>
    <dbReference type="NCBI Taxonomy" id="1166950"/>
    <lineage>
        <taxon>Bacteria</taxon>
        <taxon>Pseudomonadati</taxon>
        <taxon>Pseudomonadota</taxon>
        <taxon>Gammaproteobacteria</taxon>
        <taxon>Chromatiales</taxon>
        <taxon>Chromatiaceae</taxon>
        <taxon>Thiodictyon</taxon>
    </lineage>
</organism>
<evidence type="ECO:0000313" key="3">
    <source>
        <dbReference type="Proteomes" id="UP000232638"/>
    </source>
</evidence>
<dbReference type="RefSeq" id="WP_100923124.1">
    <property type="nucleotide sequence ID" value="NZ_CP020372.1"/>
</dbReference>
<dbReference type="Pfam" id="PF02655">
    <property type="entry name" value="ATP-grasp_3"/>
    <property type="match status" value="1"/>
</dbReference>
<protein>
    <recommendedName>
        <fullName evidence="1">ATP-grasp fold PylC-type domain-containing protein</fullName>
    </recommendedName>
</protein>